<evidence type="ECO:0000256" key="3">
    <source>
        <dbReference type="SAM" id="MobiDB-lite"/>
    </source>
</evidence>
<feature type="region of interest" description="Disordered" evidence="3">
    <location>
        <begin position="1"/>
        <end position="41"/>
    </location>
</feature>
<organism evidence="6 7">
    <name type="scientific">Halobiforma nitratireducens JCM 10879</name>
    <dbReference type="NCBI Taxonomy" id="1227454"/>
    <lineage>
        <taxon>Archaea</taxon>
        <taxon>Methanobacteriati</taxon>
        <taxon>Methanobacteriota</taxon>
        <taxon>Stenosarchaea group</taxon>
        <taxon>Halobacteria</taxon>
        <taxon>Halobacteriales</taxon>
        <taxon>Natrialbaceae</taxon>
        <taxon>Halobiforma</taxon>
    </lineage>
</organism>
<dbReference type="Proteomes" id="UP000011607">
    <property type="component" value="Unassembled WGS sequence"/>
</dbReference>
<gene>
    <name evidence="6" type="ORF">C446_14004</name>
</gene>
<keyword evidence="1" id="KW-0547">Nucleotide-binding</keyword>
<dbReference type="CDD" id="cd00009">
    <property type="entry name" value="AAA"/>
    <property type="match status" value="1"/>
</dbReference>
<dbReference type="Pfam" id="PF07726">
    <property type="entry name" value="AAA_3"/>
    <property type="match status" value="1"/>
</dbReference>
<dbReference type="InterPro" id="IPR011703">
    <property type="entry name" value="ATPase_AAA-3"/>
</dbReference>
<dbReference type="Gene3D" id="1.10.8.80">
    <property type="entry name" value="Magnesium chelatase subunit I, C-Terminal domain"/>
    <property type="match status" value="1"/>
</dbReference>
<dbReference type="Gene3D" id="3.40.50.300">
    <property type="entry name" value="P-loop containing nucleotide triphosphate hydrolases"/>
    <property type="match status" value="1"/>
</dbReference>
<dbReference type="GO" id="GO:0005524">
    <property type="term" value="F:ATP binding"/>
    <property type="evidence" value="ECO:0007669"/>
    <property type="project" value="UniProtKB-KW"/>
</dbReference>
<evidence type="ECO:0000313" key="6">
    <source>
        <dbReference type="EMBL" id="EMA33349.1"/>
    </source>
</evidence>
<dbReference type="PIRSF" id="PIRSF002849">
    <property type="entry name" value="AAA_ATPase_chaperone_MoxR_prd"/>
    <property type="match status" value="1"/>
</dbReference>
<dbReference type="AlphaFoldDB" id="M0LLL6"/>
<dbReference type="PANTHER" id="PTHR42759">
    <property type="entry name" value="MOXR FAMILY PROTEIN"/>
    <property type="match status" value="1"/>
</dbReference>
<dbReference type="SUPFAM" id="SSF52540">
    <property type="entry name" value="P-loop containing nucleoside triphosphate hydrolases"/>
    <property type="match status" value="1"/>
</dbReference>
<proteinExistence type="predicted"/>
<protein>
    <submittedName>
        <fullName evidence="6">ATPase AAA</fullName>
    </submittedName>
</protein>
<dbReference type="Pfam" id="PF17863">
    <property type="entry name" value="AAA_lid_2"/>
    <property type="match status" value="1"/>
</dbReference>
<evidence type="ECO:0000259" key="5">
    <source>
        <dbReference type="Pfam" id="PF17863"/>
    </source>
</evidence>
<evidence type="ECO:0000256" key="1">
    <source>
        <dbReference type="ARBA" id="ARBA00022741"/>
    </source>
</evidence>
<dbReference type="PANTHER" id="PTHR42759:SF5">
    <property type="entry name" value="METHANOL DEHYDROGENASE REGULATOR"/>
    <property type="match status" value="1"/>
</dbReference>
<evidence type="ECO:0000259" key="4">
    <source>
        <dbReference type="Pfam" id="PF07726"/>
    </source>
</evidence>
<sequence length="356" mass="39139">MTERPNTDTDSNSDSNPNSKPNTAPEENTTSSPSATAADRPETLPVSAVATLCNDVVDNVSRVIVGHQEAIEHAVVALLARGHVLLEDVPGVGKTMLARSIATSVDCDFRRIQFTPDLLPTDVTGVNVFNQQTREFEFQPGPVFGNVVLGDEINRAPPKTQSALLEAMEEEQVTVDGETRPLPDPFTVIATQNAVERDRTYELPFAELDRFMKKLRLGYPDPAEEAELLGRTVGRHPIESLEPVTDREALVRARETVANVRVEEPIREYATRLVGYTREHARIGASPRGTISLLQAAQARAVLDDREYVVPDDVQTEAPTVLGHRIETADRERDRDRDGDGDAIVAEALERVPIDP</sequence>
<name>M0LLL6_9EURY</name>
<feature type="region of interest" description="Disordered" evidence="3">
    <location>
        <begin position="329"/>
        <end position="356"/>
    </location>
</feature>
<keyword evidence="2" id="KW-0067">ATP-binding</keyword>
<dbReference type="EMBL" id="AOMA01000142">
    <property type="protein sequence ID" value="EMA33349.1"/>
    <property type="molecule type" value="Genomic_DNA"/>
</dbReference>
<dbReference type="eggNOG" id="arCOG00435">
    <property type="taxonomic scope" value="Archaea"/>
</dbReference>
<feature type="compositionally biased region" description="Low complexity" evidence="3">
    <location>
        <begin position="8"/>
        <end position="23"/>
    </location>
</feature>
<dbReference type="PATRIC" id="fig|1227454.3.peg.2866"/>
<dbReference type="InterPro" id="IPR027417">
    <property type="entry name" value="P-loop_NTPase"/>
</dbReference>
<feature type="compositionally biased region" description="Basic and acidic residues" evidence="3">
    <location>
        <begin position="329"/>
        <end position="340"/>
    </location>
</feature>
<keyword evidence="7" id="KW-1185">Reference proteome</keyword>
<dbReference type="InterPro" id="IPR050764">
    <property type="entry name" value="CbbQ/NirQ/NorQ/GpvN"/>
</dbReference>
<comment type="caution">
    <text evidence="6">The sequence shown here is derived from an EMBL/GenBank/DDBJ whole genome shotgun (WGS) entry which is preliminary data.</text>
</comment>
<feature type="domain" description="ATPase AAA-3" evidence="4">
    <location>
        <begin position="83"/>
        <end position="212"/>
    </location>
</feature>
<feature type="compositionally biased region" description="Polar residues" evidence="3">
    <location>
        <begin position="25"/>
        <end position="35"/>
    </location>
</feature>
<reference evidence="6 7" key="1">
    <citation type="journal article" date="2014" name="PLoS Genet.">
        <title>Phylogenetically driven sequencing of extremely halophilic archaea reveals strategies for static and dynamic osmo-response.</title>
        <authorList>
            <person name="Becker E.A."/>
            <person name="Seitzer P.M."/>
            <person name="Tritt A."/>
            <person name="Larsen D."/>
            <person name="Krusor M."/>
            <person name="Yao A.I."/>
            <person name="Wu D."/>
            <person name="Madern D."/>
            <person name="Eisen J.A."/>
            <person name="Darling A.E."/>
            <person name="Facciotti M.T."/>
        </authorList>
    </citation>
    <scope>NUCLEOTIDE SEQUENCE [LARGE SCALE GENOMIC DNA]</scope>
    <source>
        <strain evidence="6 7">JCM 10879</strain>
    </source>
</reference>
<dbReference type="InterPro" id="IPR041628">
    <property type="entry name" value="ChlI/MoxR_AAA_lid"/>
</dbReference>
<evidence type="ECO:0000256" key="2">
    <source>
        <dbReference type="ARBA" id="ARBA00022840"/>
    </source>
</evidence>
<feature type="domain" description="ChlI/MoxR AAA lid" evidence="5">
    <location>
        <begin position="279"/>
        <end position="339"/>
    </location>
</feature>
<dbReference type="RefSeq" id="WP_006673698.1">
    <property type="nucleotide sequence ID" value="NZ_AOMA01000142.1"/>
</dbReference>
<dbReference type="STRING" id="1227454.C446_14004"/>
<dbReference type="GO" id="GO:0016887">
    <property type="term" value="F:ATP hydrolysis activity"/>
    <property type="evidence" value="ECO:0007669"/>
    <property type="project" value="InterPro"/>
</dbReference>
<dbReference type="FunFam" id="3.40.50.300:FF:000640">
    <property type="entry name" value="MoxR family ATPase"/>
    <property type="match status" value="1"/>
</dbReference>
<evidence type="ECO:0000313" key="7">
    <source>
        <dbReference type="Proteomes" id="UP000011607"/>
    </source>
</evidence>
<accession>M0LLL6</accession>